<dbReference type="Pfam" id="PF00441">
    <property type="entry name" value="Acyl-CoA_dh_1"/>
    <property type="match status" value="1"/>
</dbReference>
<dbReference type="Pfam" id="PF02770">
    <property type="entry name" value="Acyl-CoA_dh_M"/>
    <property type="match status" value="1"/>
</dbReference>
<comment type="cofactor">
    <cofactor evidence="4">
        <name>FAD</name>
        <dbReference type="ChEBI" id="CHEBI:57692"/>
    </cofactor>
</comment>
<dbReference type="InterPro" id="IPR009075">
    <property type="entry name" value="AcylCo_DH/oxidase_C"/>
</dbReference>
<evidence type="ECO:0000256" key="1">
    <source>
        <dbReference type="ARBA" id="ARBA00009347"/>
    </source>
</evidence>
<dbReference type="GO" id="GO:0003995">
    <property type="term" value="F:acyl-CoA dehydrogenase activity"/>
    <property type="evidence" value="ECO:0007669"/>
    <property type="project" value="TreeGrafter"/>
</dbReference>
<evidence type="ECO:0000313" key="7">
    <source>
        <dbReference type="EMBL" id="CAJ2510384.1"/>
    </source>
</evidence>
<dbReference type="SUPFAM" id="SSF56645">
    <property type="entry name" value="Acyl-CoA dehydrogenase NM domain-like"/>
    <property type="match status" value="1"/>
</dbReference>
<keyword evidence="2 4" id="KW-0285">Flavoprotein</keyword>
<dbReference type="InterPro" id="IPR006091">
    <property type="entry name" value="Acyl-CoA_Oxase/DH_mid-dom"/>
</dbReference>
<dbReference type="Gene3D" id="2.40.110.20">
    <property type="match status" value="1"/>
</dbReference>
<reference evidence="7" key="1">
    <citation type="submission" date="2023-10" db="EMBL/GenBank/DDBJ databases">
        <authorList>
            <person name="Hackl T."/>
        </authorList>
    </citation>
    <scope>NUCLEOTIDE SEQUENCE</scope>
</reference>
<sequence length="652" mass="71241">MEPSSASRGFSQRPPVLKNQFHHDPSIQRMLKLFVPRDIAQTATPEMARLGAEVLEPQIFAWITDAERNPPHVSGSGKNAFGSPNSSPNQLVLSEGWRKLQDFGLEKGFAAQGYEFGRDGWDQYTRVVQYLRVLLWEGSCANTTCPSAMADGAARLLLRHLHLENQEDLGSEQRKVFQNAYAHLTSRDPRTAWTSAQWMTERGGGSDVSQTETLATYYPAPAESDAPLYCDPAEDVPLGPWRIDGSKWFSSATDAAMTILLARTPTSPSKGLSAFYAPTRRYNPSLTVSATGRTGGMELNGVSISRLKNKMGTKSLPTAELELRGMRAWLVGEEGQGVKEIATILTITRVRSAISGLGYLSRGLAIARAFAEVREVGAGRGKRVKLTESALHMRTLADMTVEYHAMMLIAFYTCYVMGLEEHPSSSVRGPPSSPALAAVTPPAELVTPLLRVLTPVLKAYCTKRVVPLLHACMESLGGVGVLENSGTEYVNVARLFRDACVLSIWEGTTDVLSTDLVRALKHPKGGRDSIRALDLIIRNGTGAAGSKGENIVHEWERLRKHVEGDTQDDLLGGARGVLWKLAQILMAVMAIVQIKSEDDAVAKAMCERYLVSNGFMRSHEDVVEPRSARKGLELDQAIVFGHSLADDRAAKL</sequence>
<evidence type="ECO:0000313" key="8">
    <source>
        <dbReference type="Proteomes" id="UP001295740"/>
    </source>
</evidence>
<evidence type="ECO:0000259" key="5">
    <source>
        <dbReference type="Pfam" id="PF00441"/>
    </source>
</evidence>
<dbReference type="Proteomes" id="UP001295740">
    <property type="component" value="Unassembled WGS sequence"/>
</dbReference>
<organism evidence="7 8">
    <name type="scientific">Anthostomella pinea</name>
    <dbReference type="NCBI Taxonomy" id="933095"/>
    <lineage>
        <taxon>Eukaryota</taxon>
        <taxon>Fungi</taxon>
        <taxon>Dikarya</taxon>
        <taxon>Ascomycota</taxon>
        <taxon>Pezizomycotina</taxon>
        <taxon>Sordariomycetes</taxon>
        <taxon>Xylariomycetidae</taxon>
        <taxon>Xylariales</taxon>
        <taxon>Xylariaceae</taxon>
        <taxon>Anthostomella</taxon>
    </lineage>
</organism>
<dbReference type="InterPro" id="IPR036250">
    <property type="entry name" value="AcylCo_DH-like_C"/>
</dbReference>
<dbReference type="SUPFAM" id="SSF47203">
    <property type="entry name" value="Acyl-CoA dehydrogenase C-terminal domain-like"/>
    <property type="match status" value="1"/>
</dbReference>
<gene>
    <name evidence="7" type="ORF">KHLLAP_LOCUS10852</name>
</gene>
<dbReference type="Gene3D" id="1.20.140.10">
    <property type="entry name" value="Butyryl-CoA Dehydrogenase, subunit A, domain 3"/>
    <property type="match status" value="1"/>
</dbReference>
<comment type="caution">
    <text evidence="7">The sequence shown here is derived from an EMBL/GenBank/DDBJ whole genome shotgun (WGS) entry which is preliminary data.</text>
</comment>
<evidence type="ECO:0000256" key="4">
    <source>
        <dbReference type="RuleBase" id="RU362125"/>
    </source>
</evidence>
<dbReference type="InterPro" id="IPR009100">
    <property type="entry name" value="AcylCoA_DH/oxidase_NM_dom_sf"/>
</dbReference>
<protein>
    <submittedName>
        <fullName evidence="7">Uu.00g050870.m01.CDS01</fullName>
    </submittedName>
</protein>
<name>A0AAI8YMQ4_9PEZI</name>
<keyword evidence="4" id="KW-0560">Oxidoreductase</keyword>
<accession>A0AAI8YMQ4</accession>
<feature type="domain" description="Acyl-CoA oxidase/dehydrogenase middle" evidence="6">
    <location>
        <begin position="196"/>
        <end position="324"/>
    </location>
</feature>
<evidence type="ECO:0000256" key="2">
    <source>
        <dbReference type="ARBA" id="ARBA00022630"/>
    </source>
</evidence>
<comment type="similarity">
    <text evidence="1 4">Belongs to the acyl-CoA dehydrogenase family.</text>
</comment>
<keyword evidence="3 4" id="KW-0274">FAD</keyword>
<dbReference type="EMBL" id="CAUWAG010000014">
    <property type="protein sequence ID" value="CAJ2510384.1"/>
    <property type="molecule type" value="Genomic_DNA"/>
</dbReference>
<evidence type="ECO:0000259" key="6">
    <source>
        <dbReference type="Pfam" id="PF02770"/>
    </source>
</evidence>
<keyword evidence="8" id="KW-1185">Reference proteome</keyword>
<dbReference type="InterPro" id="IPR052904">
    <property type="entry name" value="Acyl-CoA_dehydrogenase-like"/>
</dbReference>
<evidence type="ECO:0000256" key="3">
    <source>
        <dbReference type="ARBA" id="ARBA00022827"/>
    </source>
</evidence>
<dbReference type="PANTHER" id="PTHR42707:SF2">
    <property type="entry name" value="ACD11 DEHYDROGENASE"/>
    <property type="match status" value="1"/>
</dbReference>
<proteinExistence type="inferred from homology"/>
<feature type="domain" description="Acyl-CoA dehydrogenase/oxidase C-terminal" evidence="5">
    <location>
        <begin position="335"/>
        <end position="520"/>
    </location>
</feature>
<dbReference type="PANTHER" id="PTHR42707">
    <property type="entry name" value="ACYL-COA DEHYDROGENASE"/>
    <property type="match status" value="1"/>
</dbReference>
<dbReference type="AlphaFoldDB" id="A0AAI8YMQ4"/>